<dbReference type="InterPro" id="IPR001647">
    <property type="entry name" value="HTH_TetR"/>
</dbReference>
<dbReference type="InterPro" id="IPR009057">
    <property type="entry name" value="Homeodomain-like_sf"/>
</dbReference>
<evidence type="ECO:0000256" key="1">
    <source>
        <dbReference type="ARBA" id="ARBA00023125"/>
    </source>
</evidence>
<evidence type="ECO:0000256" key="2">
    <source>
        <dbReference type="PROSITE-ProRule" id="PRU00335"/>
    </source>
</evidence>
<evidence type="ECO:0000313" key="4">
    <source>
        <dbReference type="EMBL" id="WXB15613.1"/>
    </source>
</evidence>
<dbReference type="InterPro" id="IPR050109">
    <property type="entry name" value="HTH-type_TetR-like_transc_reg"/>
</dbReference>
<dbReference type="Pfam" id="PF00440">
    <property type="entry name" value="TetR_N"/>
    <property type="match status" value="1"/>
</dbReference>
<dbReference type="PROSITE" id="PS50977">
    <property type="entry name" value="HTH_TETR_2"/>
    <property type="match status" value="1"/>
</dbReference>
<dbReference type="InterPro" id="IPR041669">
    <property type="entry name" value="TetR_C_15"/>
</dbReference>
<dbReference type="PRINTS" id="PR00455">
    <property type="entry name" value="HTHTETR"/>
</dbReference>
<dbReference type="Proteomes" id="UP001370348">
    <property type="component" value="Chromosome"/>
</dbReference>
<dbReference type="PROSITE" id="PS01081">
    <property type="entry name" value="HTH_TETR_1"/>
    <property type="match status" value="1"/>
</dbReference>
<gene>
    <name evidence="4" type="ORF">LZC94_48330</name>
</gene>
<accession>A0ABZ2M0H7</accession>
<reference evidence="4 5" key="1">
    <citation type="submission" date="2021-12" db="EMBL/GenBank/DDBJ databases">
        <title>Discovery of the Pendulisporaceae a myxobacterial family with distinct sporulation behavior and unique specialized metabolism.</title>
        <authorList>
            <person name="Garcia R."/>
            <person name="Popoff A."/>
            <person name="Bader C.D."/>
            <person name="Loehr J."/>
            <person name="Walesch S."/>
            <person name="Walt C."/>
            <person name="Boldt J."/>
            <person name="Bunk B."/>
            <person name="Haeckl F.J.F.P.J."/>
            <person name="Gunesch A.P."/>
            <person name="Birkelbach J."/>
            <person name="Nuebel U."/>
            <person name="Pietschmann T."/>
            <person name="Bach T."/>
            <person name="Mueller R."/>
        </authorList>
    </citation>
    <scope>NUCLEOTIDE SEQUENCE [LARGE SCALE GENOMIC DNA]</scope>
    <source>
        <strain evidence="4 5">MSr11954</strain>
    </source>
</reference>
<name>A0ABZ2M0H7_9BACT</name>
<evidence type="ECO:0000259" key="3">
    <source>
        <dbReference type="PROSITE" id="PS50977"/>
    </source>
</evidence>
<keyword evidence="5" id="KW-1185">Reference proteome</keyword>
<proteinExistence type="predicted"/>
<dbReference type="EMBL" id="CP089984">
    <property type="protein sequence ID" value="WXB15613.1"/>
    <property type="molecule type" value="Genomic_DNA"/>
</dbReference>
<sequence>MPKRPAVEPRKKPSQARSQATVDAILEATVRVLTKVGYDRASTNRVAAAAGVSVGSLYQYFPNKEALLVALVDRYHQRLMNVTFDRIARANAQDIPTAVREVIQAVVEAHVIDPVVHQILVEQIPRIGKLGEILSDIEVRTIPVVRTYLEQRKDEIRIRDLDAAAYVVVVAVQSLTDRMVHHKDKAELSRRIDATCDLVTRYLMNDTVSLEPPARGNLPEIKPEYAPVSSALRQL</sequence>
<protein>
    <submittedName>
        <fullName evidence="4">TetR/AcrR family transcriptional regulator</fullName>
    </submittedName>
</protein>
<organism evidence="4 5">
    <name type="scientific">Pendulispora albinea</name>
    <dbReference type="NCBI Taxonomy" id="2741071"/>
    <lineage>
        <taxon>Bacteria</taxon>
        <taxon>Pseudomonadati</taxon>
        <taxon>Myxococcota</taxon>
        <taxon>Myxococcia</taxon>
        <taxon>Myxococcales</taxon>
        <taxon>Sorangiineae</taxon>
        <taxon>Pendulisporaceae</taxon>
        <taxon>Pendulispora</taxon>
    </lineage>
</organism>
<dbReference type="RefSeq" id="WP_394825245.1">
    <property type="nucleotide sequence ID" value="NZ_CP089984.1"/>
</dbReference>
<dbReference type="Pfam" id="PF17918">
    <property type="entry name" value="TetR_C_15"/>
    <property type="match status" value="1"/>
</dbReference>
<feature type="domain" description="HTH tetR-type" evidence="3">
    <location>
        <begin position="19"/>
        <end position="79"/>
    </location>
</feature>
<keyword evidence="1 2" id="KW-0238">DNA-binding</keyword>
<dbReference type="PANTHER" id="PTHR30055">
    <property type="entry name" value="HTH-TYPE TRANSCRIPTIONAL REGULATOR RUTR"/>
    <property type="match status" value="1"/>
</dbReference>
<dbReference type="SUPFAM" id="SSF46689">
    <property type="entry name" value="Homeodomain-like"/>
    <property type="match status" value="1"/>
</dbReference>
<dbReference type="PANTHER" id="PTHR30055:SF223">
    <property type="entry name" value="HTH-TYPE TRANSCRIPTIONAL REGULATOR UIDR"/>
    <property type="match status" value="1"/>
</dbReference>
<evidence type="ECO:0000313" key="5">
    <source>
        <dbReference type="Proteomes" id="UP001370348"/>
    </source>
</evidence>
<dbReference type="Gene3D" id="1.10.357.10">
    <property type="entry name" value="Tetracycline Repressor, domain 2"/>
    <property type="match status" value="1"/>
</dbReference>
<feature type="DNA-binding region" description="H-T-H motif" evidence="2">
    <location>
        <begin position="42"/>
        <end position="61"/>
    </location>
</feature>
<dbReference type="InterPro" id="IPR023772">
    <property type="entry name" value="DNA-bd_HTH_TetR-type_CS"/>
</dbReference>